<comment type="cofactor">
    <cofactor evidence="1">
        <name>a divalent metal cation</name>
        <dbReference type="ChEBI" id="CHEBI:60240"/>
    </cofactor>
</comment>
<evidence type="ECO:0000256" key="7">
    <source>
        <dbReference type="ARBA" id="ARBA00023242"/>
    </source>
</evidence>
<dbReference type="PANTHER" id="PTHR22930">
    <property type="match status" value="1"/>
</dbReference>
<comment type="similarity">
    <text evidence="3">Belongs to the HARBI1 family.</text>
</comment>
<keyword evidence="7" id="KW-0539">Nucleus</keyword>
<keyword evidence="6" id="KW-0378">Hydrolase</keyword>
<sequence length="370" mass="42606">MHGASNTLLKELAEEDPAEYRKHLRMSPEKFDELLTMIEPSIRKQDTVMRMAIPTRTKLEITLRYLTSGDSFKTLHHLYRVPANTMSCFLPEVLSAIFDCLHSYIKVPGTETEWEEIQNTFMTRWNFPHCCGAIDGKHVNIKCPPRSCSEFYNYKVFYSIILFALVDGEYCFRYIDVGRNGRASYSTIFRESTLNLAMENNELNMPPNSVIVGDDAFPLRTNLLKPYSRVNLTLKQRVFNYRLSRARRVVENAFRILAARFRVFGKSIEVKVETVDLIVKASCALHNWLRMTSPKRYFPTGCVDTEDNNTGQIIPGSWREEVTELSSANRLGSNNYSNLASLLRDQYANYFMGNGSVPWQFKMIGVEDEG</sequence>
<keyword evidence="4" id="KW-0540">Nuclease</keyword>
<evidence type="ECO:0000313" key="9">
    <source>
        <dbReference type="EMBL" id="KAJ4449503.1"/>
    </source>
</evidence>
<evidence type="ECO:0000256" key="6">
    <source>
        <dbReference type="ARBA" id="ARBA00022801"/>
    </source>
</evidence>
<organism evidence="9 10">
    <name type="scientific">Periplaneta americana</name>
    <name type="common">American cockroach</name>
    <name type="synonym">Blatta americana</name>
    <dbReference type="NCBI Taxonomy" id="6978"/>
    <lineage>
        <taxon>Eukaryota</taxon>
        <taxon>Metazoa</taxon>
        <taxon>Ecdysozoa</taxon>
        <taxon>Arthropoda</taxon>
        <taxon>Hexapoda</taxon>
        <taxon>Insecta</taxon>
        <taxon>Pterygota</taxon>
        <taxon>Neoptera</taxon>
        <taxon>Polyneoptera</taxon>
        <taxon>Dictyoptera</taxon>
        <taxon>Blattodea</taxon>
        <taxon>Blattoidea</taxon>
        <taxon>Blattidae</taxon>
        <taxon>Blattinae</taxon>
        <taxon>Periplaneta</taxon>
    </lineage>
</organism>
<dbReference type="EMBL" id="JAJSOF020000003">
    <property type="protein sequence ID" value="KAJ4449503.1"/>
    <property type="molecule type" value="Genomic_DNA"/>
</dbReference>
<evidence type="ECO:0000313" key="10">
    <source>
        <dbReference type="Proteomes" id="UP001148838"/>
    </source>
</evidence>
<feature type="domain" description="DDE Tnp4" evidence="8">
    <location>
        <begin position="134"/>
        <end position="287"/>
    </location>
</feature>
<name>A0ABQ8TS21_PERAM</name>
<evidence type="ECO:0000256" key="5">
    <source>
        <dbReference type="ARBA" id="ARBA00022723"/>
    </source>
</evidence>
<reference evidence="9 10" key="1">
    <citation type="journal article" date="2022" name="Allergy">
        <title>Genome assembly and annotation of Periplaneta americana reveal a comprehensive cockroach allergen profile.</title>
        <authorList>
            <person name="Wang L."/>
            <person name="Xiong Q."/>
            <person name="Saelim N."/>
            <person name="Wang L."/>
            <person name="Nong W."/>
            <person name="Wan A.T."/>
            <person name="Shi M."/>
            <person name="Liu X."/>
            <person name="Cao Q."/>
            <person name="Hui J.H.L."/>
            <person name="Sookrung N."/>
            <person name="Leung T.F."/>
            <person name="Tungtrongchitr A."/>
            <person name="Tsui S.K.W."/>
        </authorList>
    </citation>
    <scope>NUCLEOTIDE SEQUENCE [LARGE SCALE GENOMIC DNA]</scope>
    <source>
        <strain evidence="9">PWHHKU_190912</strain>
    </source>
</reference>
<dbReference type="PANTHER" id="PTHR22930:SF269">
    <property type="entry name" value="NUCLEASE HARBI1-LIKE PROTEIN"/>
    <property type="match status" value="1"/>
</dbReference>
<evidence type="ECO:0000256" key="3">
    <source>
        <dbReference type="ARBA" id="ARBA00006958"/>
    </source>
</evidence>
<protein>
    <recommendedName>
        <fullName evidence="8">DDE Tnp4 domain-containing protein</fullName>
    </recommendedName>
</protein>
<gene>
    <name evidence="9" type="ORF">ANN_00903</name>
</gene>
<dbReference type="InterPro" id="IPR027806">
    <property type="entry name" value="HARBI1_dom"/>
</dbReference>
<comment type="caution">
    <text evidence="9">The sequence shown here is derived from an EMBL/GenBank/DDBJ whole genome shotgun (WGS) entry which is preliminary data.</text>
</comment>
<comment type="subcellular location">
    <subcellularLocation>
        <location evidence="2">Nucleus</location>
    </subcellularLocation>
</comment>
<dbReference type="InterPro" id="IPR045249">
    <property type="entry name" value="HARBI1-like"/>
</dbReference>
<keyword evidence="5" id="KW-0479">Metal-binding</keyword>
<dbReference type="Pfam" id="PF13359">
    <property type="entry name" value="DDE_Tnp_4"/>
    <property type="match status" value="1"/>
</dbReference>
<evidence type="ECO:0000256" key="1">
    <source>
        <dbReference type="ARBA" id="ARBA00001968"/>
    </source>
</evidence>
<evidence type="ECO:0000256" key="2">
    <source>
        <dbReference type="ARBA" id="ARBA00004123"/>
    </source>
</evidence>
<proteinExistence type="inferred from homology"/>
<evidence type="ECO:0000259" key="8">
    <source>
        <dbReference type="Pfam" id="PF13359"/>
    </source>
</evidence>
<accession>A0ABQ8TS21</accession>
<dbReference type="Proteomes" id="UP001148838">
    <property type="component" value="Unassembled WGS sequence"/>
</dbReference>
<keyword evidence="10" id="KW-1185">Reference proteome</keyword>
<evidence type="ECO:0000256" key="4">
    <source>
        <dbReference type="ARBA" id="ARBA00022722"/>
    </source>
</evidence>